<proteinExistence type="predicted"/>
<name>A0ABD0ZXA2_CARAN</name>
<dbReference type="Pfam" id="PF24804">
    <property type="entry name" value="DUF7705"/>
    <property type="match status" value="1"/>
</dbReference>
<comment type="caution">
    <text evidence="2">The sequence shown here is derived from an EMBL/GenBank/DDBJ whole genome shotgun (WGS) entry which is preliminary data.</text>
</comment>
<accession>A0ABD0ZXA2</accession>
<evidence type="ECO:0000313" key="3">
    <source>
        <dbReference type="Proteomes" id="UP001558713"/>
    </source>
</evidence>
<dbReference type="PANTHER" id="PTHR33916">
    <property type="entry name" value="EXPANSIN-LIKE EG45 DOMAIN-CONTAINING PROTEIN"/>
    <property type="match status" value="1"/>
</dbReference>
<evidence type="ECO:0000313" key="2">
    <source>
        <dbReference type="EMBL" id="KAL1196004.1"/>
    </source>
</evidence>
<dbReference type="Proteomes" id="UP001558713">
    <property type="component" value="Unassembled WGS sequence"/>
</dbReference>
<keyword evidence="3" id="KW-1185">Reference proteome</keyword>
<gene>
    <name evidence="2" type="ORF">V5N11_030070</name>
</gene>
<dbReference type="PANTHER" id="PTHR33916:SF1">
    <property type="entry name" value="EXPANSIN-LIKE EG45 DOMAIN-CONTAINING PROTEIN"/>
    <property type="match status" value="1"/>
</dbReference>
<dbReference type="AlphaFoldDB" id="A0ABD0ZXA2"/>
<protein>
    <recommendedName>
        <fullName evidence="1">DUF7705 domain-containing protein</fullName>
    </recommendedName>
</protein>
<dbReference type="EMBL" id="JBANAX010000713">
    <property type="protein sequence ID" value="KAL1196004.1"/>
    <property type="molecule type" value="Genomic_DNA"/>
</dbReference>
<dbReference type="InterPro" id="IPR056122">
    <property type="entry name" value="DUF7705"/>
</dbReference>
<feature type="domain" description="DUF7705" evidence="1">
    <location>
        <begin position="92"/>
        <end position="205"/>
    </location>
</feature>
<organism evidence="2 3">
    <name type="scientific">Cardamine amara subsp. amara</name>
    <dbReference type="NCBI Taxonomy" id="228776"/>
    <lineage>
        <taxon>Eukaryota</taxon>
        <taxon>Viridiplantae</taxon>
        <taxon>Streptophyta</taxon>
        <taxon>Embryophyta</taxon>
        <taxon>Tracheophyta</taxon>
        <taxon>Spermatophyta</taxon>
        <taxon>Magnoliopsida</taxon>
        <taxon>eudicotyledons</taxon>
        <taxon>Gunneridae</taxon>
        <taxon>Pentapetalae</taxon>
        <taxon>rosids</taxon>
        <taxon>malvids</taxon>
        <taxon>Brassicales</taxon>
        <taxon>Brassicaceae</taxon>
        <taxon>Cardamineae</taxon>
        <taxon>Cardamine</taxon>
    </lineage>
</organism>
<evidence type="ECO:0000259" key="1">
    <source>
        <dbReference type="Pfam" id="PF24804"/>
    </source>
</evidence>
<reference evidence="2 3" key="1">
    <citation type="submission" date="2024-04" db="EMBL/GenBank/DDBJ databases">
        <title>Genome assembly C_amara_ONT_v2.</title>
        <authorList>
            <person name="Yant L."/>
            <person name="Moore C."/>
            <person name="Slenker M."/>
        </authorList>
    </citation>
    <scope>NUCLEOTIDE SEQUENCE [LARGE SCALE GENOMIC DNA]</scope>
    <source>
        <tissue evidence="2">Leaf</tissue>
    </source>
</reference>
<sequence length="210" mass="24315">MLYGSNEMLPKEKEKKAIIRCFRLRHLTFLPPLITRGFLHFPRAFPTLKLHAHLRKLHQWLRFHSYSSLCFSYRKNLLPFQNARRRYIIYITALGDGGMKNPNTRIALEAWNFCNEVGNEAPSMGSPRFADCAPLSCPIHQDSLEQRLDSQGSKCEVYHLVNEIENKLAAGDKFPVSGFISYKDPDLFANEKERYLGSLCKIHDDIEEEP</sequence>